<dbReference type="RefSeq" id="WP_128957093.1">
    <property type="nucleotide sequence ID" value="NZ_RKMK01000060.1"/>
</dbReference>
<sequence length="102" mass="10761">MQRSFASVVAAVTAAWTLYATPAISNEKAGAVVRRLADACVGTIIANAGLEKLVRSGMTATIVCSCAAEIEVARGIFQREGFDVWAVQPQFKETLVRCAGAQ</sequence>
<name>A0A4V1KUQ9_9BRAD</name>
<organism evidence="2 3">
    <name type="scientific">Bradyrhizobium zhanjiangense</name>
    <dbReference type="NCBI Taxonomy" id="1325107"/>
    <lineage>
        <taxon>Bacteria</taxon>
        <taxon>Pseudomonadati</taxon>
        <taxon>Pseudomonadota</taxon>
        <taxon>Alphaproteobacteria</taxon>
        <taxon>Hyphomicrobiales</taxon>
        <taxon>Nitrobacteraceae</taxon>
        <taxon>Bradyrhizobium</taxon>
    </lineage>
</organism>
<feature type="chain" id="PRO_5020568195" evidence="1">
    <location>
        <begin position="26"/>
        <end position="102"/>
    </location>
</feature>
<proteinExistence type="predicted"/>
<protein>
    <submittedName>
        <fullName evidence="2">Uncharacterized protein</fullName>
    </submittedName>
</protein>
<evidence type="ECO:0000313" key="3">
    <source>
        <dbReference type="Proteomes" id="UP000290174"/>
    </source>
</evidence>
<dbReference type="EMBL" id="RKMK01000060">
    <property type="protein sequence ID" value="RXG85259.1"/>
    <property type="molecule type" value="Genomic_DNA"/>
</dbReference>
<feature type="signal peptide" evidence="1">
    <location>
        <begin position="1"/>
        <end position="25"/>
    </location>
</feature>
<keyword evidence="1" id="KW-0732">Signal</keyword>
<comment type="caution">
    <text evidence="2">The sequence shown here is derived from an EMBL/GenBank/DDBJ whole genome shotgun (WGS) entry which is preliminary data.</text>
</comment>
<evidence type="ECO:0000256" key="1">
    <source>
        <dbReference type="SAM" id="SignalP"/>
    </source>
</evidence>
<reference evidence="2 3" key="1">
    <citation type="submission" date="2018-11" db="EMBL/GenBank/DDBJ databases">
        <title>Bradyrhizobium sp. nov., isolated from effective nodules of peanut in China.</title>
        <authorList>
            <person name="Li Y."/>
        </authorList>
    </citation>
    <scope>NUCLEOTIDE SEQUENCE [LARGE SCALE GENOMIC DNA]</scope>
    <source>
        <strain evidence="2 3">CCBAU 51770</strain>
    </source>
</reference>
<dbReference type="Proteomes" id="UP000290174">
    <property type="component" value="Unassembled WGS sequence"/>
</dbReference>
<dbReference type="AlphaFoldDB" id="A0A4V1KUQ9"/>
<accession>A0A4V1KUQ9</accession>
<gene>
    <name evidence="2" type="ORF">EAS61_36760</name>
</gene>
<evidence type="ECO:0000313" key="2">
    <source>
        <dbReference type="EMBL" id="RXG85259.1"/>
    </source>
</evidence>